<dbReference type="eggNOG" id="KOG1778">
    <property type="taxonomic scope" value="Eukaryota"/>
</dbReference>
<dbReference type="OrthoDB" id="899at2759"/>
<reference evidence="11 12" key="1">
    <citation type="submission" date="2011-02" db="EMBL/GenBank/DDBJ databases">
        <title>The Genome Sequence of Sphaeroforma arctica JP610.</title>
        <authorList>
            <consortium name="The Broad Institute Genome Sequencing Platform"/>
            <person name="Russ C."/>
            <person name="Cuomo C."/>
            <person name="Young S.K."/>
            <person name="Zeng Q."/>
            <person name="Gargeya S."/>
            <person name="Alvarado L."/>
            <person name="Berlin A."/>
            <person name="Chapman S.B."/>
            <person name="Chen Z."/>
            <person name="Freedman E."/>
            <person name="Gellesch M."/>
            <person name="Goldberg J."/>
            <person name="Griggs A."/>
            <person name="Gujja S."/>
            <person name="Heilman E."/>
            <person name="Heiman D."/>
            <person name="Howarth C."/>
            <person name="Mehta T."/>
            <person name="Neiman D."/>
            <person name="Pearson M."/>
            <person name="Roberts A."/>
            <person name="Saif S."/>
            <person name="Shea T."/>
            <person name="Shenoy N."/>
            <person name="Sisk P."/>
            <person name="Stolte C."/>
            <person name="Sykes S."/>
            <person name="White J."/>
            <person name="Yandava C."/>
            <person name="Burger G."/>
            <person name="Gray M.W."/>
            <person name="Holland P.W.H."/>
            <person name="King N."/>
            <person name="Lang F.B.F."/>
            <person name="Roger A.J."/>
            <person name="Ruiz-Trillo I."/>
            <person name="Haas B."/>
            <person name="Nusbaum C."/>
            <person name="Birren B."/>
        </authorList>
    </citation>
    <scope>NUCLEOTIDE SEQUENCE [LARGE SCALE GENOMIC DNA]</scope>
    <source>
        <strain evidence="11 12">JP610</strain>
    </source>
</reference>
<dbReference type="GO" id="GO:0003713">
    <property type="term" value="F:transcription coactivator activity"/>
    <property type="evidence" value="ECO:0007669"/>
    <property type="project" value="TreeGrafter"/>
</dbReference>
<dbReference type="PROSITE" id="PS51727">
    <property type="entry name" value="CBP_P300_HAT"/>
    <property type="match status" value="1"/>
</dbReference>
<dbReference type="EMBL" id="KQ248883">
    <property type="protein sequence ID" value="KNC71396.1"/>
    <property type="molecule type" value="Genomic_DNA"/>
</dbReference>
<protein>
    <recommendedName>
        <fullName evidence="2">histone acetyltransferase</fullName>
        <ecNumber evidence="2">2.3.1.48</ecNumber>
    </recommendedName>
</protein>
<sequence>MGFAYGHIWACPPSKGDDYVFYGHPEDQKTPKPKRLQEWYKSMCDEAKLKNYIAEWNDLVVYREKDEINSTIQIPRFSGDYWPDLIEQQIAKLMEDADGKEEGNTTSATGKAGSKAAKSNKKASGKKKLNKKNNKVINRKHSELASALFDMMAKNKDVFFVLQLAKDPSNT</sequence>
<dbReference type="GO" id="GO:0005667">
    <property type="term" value="C:transcription regulator complex"/>
    <property type="evidence" value="ECO:0007669"/>
    <property type="project" value="TreeGrafter"/>
</dbReference>
<keyword evidence="5" id="KW-0805">Transcription regulation</keyword>
<evidence type="ECO:0000313" key="11">
    <source>
        <dbReference type="EMBL" id="KNC71396.1"/>
    </source>
</evidence>
<evidence type="ECO:0000313" key="12">
    <source>
        <dbReference type="Proteomes" id="UP000054560"/>
    </source>
</evidence>
<keyword evidence="6" id="KW-0804">Transcription</keyword>
<evidence type="ECO:0000256" key="2">
    <source>
        <dbReference type="ARBA" id="ARBA00013184"/>
    </source>
</evidence>
<organism evidence="11 12">
    <name type="scientific">Sphaeroforma arctica JP610</name>
    <dbReference type="NCBI Taxonomy" id="667725"/>
    <lineage>
        <taxon>Eukaryota</taxon>
        <taxon>Ichthyosporea</taxon>
        <taxon>Ichthyophonida</taxon>
        <taxon>Sphaeroforma</taxon>
    </lineage>
</organism>
<dbReference type="GO" id="GO:0004402">
    <property type="term" value="F:histone acetyltransferase activity"/>
    <property type="evidence" value="ECO:0007669"/>
    <property type="project" value="InterPro"/>
</dbReference>
<feature type="compositionally biased region" description="Low complexity" evidence="9">
    <location>
        <begin position="105"/>
        <end position="117"/>
    </location>
</feature>
<gene>
    <name evidence="11" type="ORF">SARC_16065</name>
</gene>
<dbReference type="Proteomes" id="UP000054560">
    <property type="component" value="Unassembled WGS sequence"/>
</dbReference>
<evidence type="ECO:0000256" key="5">
    <source>
        <dbReference type="ARBA" id="ARBA00023015"/>
    </source>
</evidence>
<accession>A0A0L0F453</accession>
<keyword evidence="3" id="KW-0808">Transferase</keyword>
<dbReference type="InterPro" id="IPR013178">
    <property type="entry name" value="Histone_AcTrfase_Rtt109/CBP"/>
</dbReference>
<evidence type="ECO:0000256" key="3">
    <source>
        <dbReference type="ARBA" id="ARBA00022679"/>
    </source>
</evidence>
<dbReference type="STRING" id="667725.A0A0L0F453"/>
<comment type="catalytic activity">
    <reaction evidence="8">
        <text>L-lysyl-[protein] + acetyl-CoA = N(6)-acetyl-L-lysyl-[protein] + CoA + H(+)</text>
        <dbReference type="Rhea" id="RHEA:45948"/>
        <dbReference type="Rhea" id="RHEA-COMP:9752"/>
        <dbReference type="Rhea" id="RHEA-COMP:10731"/>
        <dbReference type="ChEBI" id="CHEBI:15378"/>
        <dbReference type="ChEBI" id="CHEBI:29969"/>
        <dbReference type="ChEBI" id="CHEBI:57287"/>
        <dbReference type="ChEBI" id="CHEBI:57288"/>
        <dbReference type="ChEBI" id="CHEBI:61930"/>
        <dbReference type="EC" id="2.3.1.48"/>
    </reaction>
</comment>
<dbReference type="RefSeq" id="XP_014145298.1">
    <property type="nucleotide sequence ID" value="XM_014289823.1"/>
</dbReference>
<feature type="compositionally biased region" description="Basic residues" evidence="9">
    <location>
        <begin position="118"/>
        <end position="138"/>
    </location>
</feature>
<evidence type="ECO:0000256" key="4">
    <source>
        <dbReference type="ARBA" id="ARBA00022853"/>
    </source>
</evidence>
<feature type="region of interest" description="Disordered" evidence="9">
    <location>
        <begin position="97"/>
        <end position="138"/>
    </location>
</feature>
<dbReference type="SMART" id="SM01250">
    <property type="entry name" value="KAT11"/>
    <property type="match status" value="1"/>
</dbReference>
<dbReference type="GO" id="GO:0045944">
    <property type="term" value="P:positive regulation of transcription by RNA polymerase II"/>
    <property type="evidence" value="ECO:0007669"/>
    <property type="project" value="TreeGrafter"/>
</dbReference>
<dbReference type="PANTHER" id="PTHR13808:SF1">
    <property type="entry name" value="HISTONE ACETYLTRANSFERASE"/>
    <property type="match status" value="1"/>
</dbReference>
<keyword evidence="7" id="KW-0539">Nucleus</keyword>
<evidence type="ECO:0000256" key="1">
    <source>
        <dbReference type="ARBA" id="ARBA00004123"/>
    </source>
</evidence>
<feature type="domain" description="CBP/p300-type HAT" evidence="10">
    <location>
        <begin position="1"/>
        <end position="171"/>
    </location>
</feature>
<dbReference type="GO" id="GO:0031490">
    <property type="term" value="F:chromatin DNA binding"/>
    <property type="evidence" value="ECO:0007669"/>
    <property type="project" value="TreeGrafter"/>
</dbReference>
<keyword evidence="12" id="KW-1185">Reference proteome</keyword>
<dbReference type="GO" id="GO:0000123">
    <property type="term" value="C:histone acetyltransferase complex"/>
    <property type="evidence" value="ECO:0007669"/>
    <property type="project" value="TreeGrafter"/>
</dbReference>
<evidence type="ECO:0000256" key="9">
    <source>
        <dbReference type="SAM" id="MobiDB-lite"/>
    </source>
</evidence>
<dbReference type="Pfam" id="PF08214">
    <property type="entry name" value="HAT_KAT11"/>
    <property type="match status" value="1"/>
</dbReference>
<dbReference type="AlphaFoldDB" id="A0A0L0F453"/>
<dbReference type="GeneID" id="25916569"/>
<keyword evidence="4" id="KW-0156">Chromatin regulator</keyword>
<feature type="non-terminal residue" evidence="11">
    <location>
        <position position="171"/>
    </location>
</feature>
<evidence type="ECO:0000256" key="8">
    <source>
        <dbReference type="ARBA" id="ARBA00048017"/>
    </source>
</evidence>
<name>A0A0L0F453_9EUKA</name>
<evidence type="ECO:0000256" key="7">
    <source>
        <dbReference type="ARBA" id="ARBA00023242"/>
    </source>
</evidence>
<dbReference type="PANTHER" id="PTHR13808">
    <property type="entry name" value="CBP/P300-RELATED"/>
    <property type="match status" value="1"/>
</dbReference>
<comment type="subcellular location">
    <subcellularLocation>
        <location evidence="1">Nucleus</location>
    </subcellularLocation>
</comment>
<dbReference type="GO" id="GO:0005634">
    <property type="term" value="C:nucleus"/>
    <property type="evidence" value="ECO:0007669"/>
    <property type="project" value="UniProtKB-SubCell"/>
</dbReference>
<proteinExistence type="predicted"/>
<evidence type="ECO:0000256" key="6">
    <source>
        <dbReference type="ARBA" id="ARBA00023163"/>
    </source>
</evidence>
<dbReference type="InterPro" id="IPR031162">
    <property type="entry name" value="CBP_P300_HAT"/>
</dbReference>
<evidence type="ECO:0000259" key="10">
    <source>
        <dbReference type="PROSITE" id="PS51727"/>
    </source>
</evidence>
<dbReference type="EC" id="2.3.1.48" evidence="2"/>